<evidence type="ECO:0000259" key="1">
    <source>
        <dbReference type="PROSITE" id="PS50943"/>
    </source>
</evidence>
<dbReference type="InterPro" id="IPR017853">
    <property type="entry name" value="GH"/>
</dbReference>
<dbReference type="Gene3D" id="3.20.20.80">
    <property type="entry name" value="Glycosidases"/>
    <property type="match status" value="1"/>
</dbReference>
<dbReference type="Proteomes" id="UP000076660">
    <property type="component" value="Unassembled WGS sequence"/>
</dbReference>
<dbReference type="RefSeq" id="WP_063271677.1">
    <property type="nucleotide sequence ID" value="NZ_LQMT02000036.1"/>
</dbReference>
<comment type="caution">
    <text evidence="2">The sequence shown here is derived from an EMBL/GenBank/DDBJ whole genome shotgun (WGS) entry which is preliminary data.</text>
</comment>
<dbReference type="AlphaFoldDB" id="A0A1W2LKX6"/>
<reference evidence="2 3" key="1">
    <citation type="submission" date="2016-12" db="EMBL/GenBank/DDBJ databases">
        <title>Amycolatopsis keratiniphila subsp. keratiniphila genome sequencing and assembly.</title>
        <authorList>
            <person name="Mayilraj S."/>
            <person name="Kaur N."/>
        </authorList>
    </citation>
    <scope>NUCLEOTIDE SEQUENCE [LARGE SCALE GENOMIC DNA]</scope>
    <source>
        <strain evidence="2 3">DSM 44409</strain>
    </source>
</reference>
<organism evidence="2 3">
    <name type="scientific">Amycolatopsis keratiniphila subsp. keratiniphila</name>
    <dbReference type="NCBI Taxonomy" id="227715"/>
    <lineage>
        <taxon>Bacteria</taxon>
        <taxon>Bacillati</taxon>
        <taxon>Actinomycetota</taxon>
        <taxon>Actinomycetes</taxon>
        <taxon>Pseudonocardiales</taxon>
        <taxon>Pseudonocardiaceae</taxon>
        <taxon>Amycolatopsis</taxon>
        <taxon>Amycolatopsis japonica group</taxon>
    </lineage>
</organism>
<dbReference type="InterPro" id="IPR010982">
    <property type="entry name" value="Lambda_DNA-bd_dom_sf"/>
</dbReference>
<protein>
    <recommendedName>
        <fullName evidence="1">HTH cro/C1-type domain-containing protein</fullName>
    </recommendedName>
</protein>
<dbReference type="PANTHER" id="PTHR12631:SF10">
    <property type="entry name" value="BETA-XYLOSIDASE-LIKE PROTEIN-RELATED"/>
    <property type="match status" value="1"/>
</dbReference>
<dbReference type="GO" id="GO:0003677">
    <property type="term" value="F:DNA binding"/>
    <property type="evidence" value="ECO:0007669"/>
    <property type="project" value="InterPro"/>
</dbReference>
<accession>A0A1W2LKX6</accession>
<dbReference type="SUPFAM" id="SSF47413">
    <property type="entry name" value="lambda repressor-like DNA-binding domains"/>
    <property type="match status" value="1"/>
</dbReference>
<evidence type="ECO:0000313" key="3">
    <source>
        <dbReference type="Proteomes" id="UP000076660"/>
    </source>
</evidence>
<feature type="domain" description="HTH cro/C1-type" evidence="1">
    <location>
        <begin position="21"/>
        <end position="68"/>
    </location>
</feature>
<dbReference type="OrthoDB" id="7180791at2"/>
<evidence type="ECO:0000313" key="2">
    <source>
        <dbReference type="EMBL" id="ONF63400.1"/>
    </source>
</evidence>
<proteinExistence type="predicted"/>
<dbReference type="Gene3D" id="1.10.260.40">
    <property type="entry name" value="lambda repressor-like DNA-binding domains"/>
    <property type="match status" value="1"/>
</dbReference>
<dbReference type="PANTHER" id="PTHR12631">
    <property type="entry name" value="ALPHA-L-IDURONIDASE"/>
    <property type="match status" value="1"/>
</dbReference>
<dbReference type="EMBL" id="LQMT02000036">
    <property type="protein sequence ID" value="ONF63400.1"/>
    <property type="molecule type" value="Genomic_DNA"/>
</dbReference>
<dbReference type="SMART" id="SM00530">
    <property type="entry name" value="HTH_XRE"/>
    <property type="match status" value="1"/>
</dbReference>
<dbReference type="CDD" id="cd00093">
    <property type="entry name" value="HTH_XRE"/>
    <property type="match status" value="1"/>
</dbReference>
<dbReference type="GO" id="GO:0004553">
    <property type="term" value="F:hydrolase activity, hydrolyzing O-glycosyl compounds"/>
    <property type="evidence" value="ECO:0007669"/>
    <property type="project" value="TreeGrafter"/>
</dbReference>
<dbReference type="SUPFAM" id="SSF51445">
    <property type="entry name" value="(Trans)glycosidases"/>
    <property type="match status" value="1"/>
</dbReference>
<dbReference type="InterPro" id="IPR001387">
    <property type="entry name" value="Cro/C1-type_HTH"/>
</dbReference>
<name>A0A1W2LKX6_9PSEU</name>
<dbReference type="InterPro" id="IPR051923">
    <property type="entry name" value="Glycosyl_Hydrolase_39"/>
</dbReference>
<dbReference type="PROSITE" id="PS50943">
    <property type="entry name" value="HTH_CROC1"/>
    <property type="match status" value="1"/>
</dbReference>
<sequence length="533" mass="58130">MASEAAARLAALLTEHKQRSGLSYEQLGRKVHSSRSTVHRYCTGRNVPATFAPIEAIATACGASRDDLAKLYRSWERADLGDAAIRDTTLGTDTVVREAGVAVPDRRRPLPKVALAAVLGVVLLAGGAMANPPDRQASGTIPVVQAAMWTNAPRAIEPEFVGVTANSNTGQMPSFGVGSVRLWNTRTRWQNLEPSRGRYDWATLERLVTGARGAGLPVTLTFGGTPLWASPNSPKSVYTDDSRTGPPDDLADWERFVRAVAEQYRGRIDAYELWDMANHQDFFSGSMAELVEMTRLASQAIKAADPDATVVCPSMGELWDPAAFDELRQFARLGGYDHCAAAAVKLAPRNDSDPPETMLPLAWEIEKALQEAGAGVRLWSTGSAYDVNRQQPVDADRGAQHAARFFLSGLYAQYRRMYFYNWGSAKIPIVLQPVGGPHTKAARHVERLNEWLKGSRIHSCGQGREAGLPDHLWQCRFDQGGRGFLIWWTIDRSDRIPSAPGTTSVERLDGTGMPIEPGADVTVTGSPILLRLG</sequence>
<gene>
    <name evidence="2" type="ORF">AVR91_0233130</name>
</gene>
<dbReference type="Pfam" id="PF13560">
    <property type="entry name" value="HTH_31"/>
    <property type="match status" value="1"/>
</dbReference>